<name>A0A975H8G8_9FLAO</name>
<evidence type="ECO:0000313" key="2">
    <source>
        <dbReference type="Proteomes" id="UP000663920"/>
    </source>
</evidence>
<organism evidence="1 2">
    <name type="scientific">Polaribacter cellanae</name>
    <dbReference type="NCBI Taxonomy" id="2818493"/>
    <lineage>
        <taxon>Bacteria</taxon>
        <taxon>Pseudomonadati</taxon>
        <taxon>Bacteroidota</taxon>
        <taxon>Flavobacteriia</taxon>
        <taxon>Flavobacteriales</taxon>
        <taxon>Flavobacteriaceae</taxon>
    </lineage>
</organism>
<sequence length="315" mass="34665">MLHERNYYPFGLLHRGYNNVINGTVNNLKQYQGQEFTEDLGLNTHEWKYRVSDPAIGRFWQIDPLAEDYNYQSPYNFSENRVIDAFELEGLEKVSIHTRAFAPFKTFGGGFSGDGADRGFTTSQNVTSRVKQSVGIDFNQSTPVVSGGLQTSDATHHPILGEDTALSRDALKNVQIGETSTGAKQVSFQSEIEGANPLTPKALTPNIDVDGIFSISSNQETGVLSISANITGDNFPSTESFISDGKNSVFIGVSALKGSPFSSLKGEGGRKMINTDLRINFNSDGIFQNVIYQGKQYNIQDYNKLFETQNPNGNN</sequence>
<evidence type="ECO:0000313" key="1">
    <source>
        <dbReference type="EMBL" id="QTE24482.1"/>
    </source>
</evidence>
<dbReference type="KEGG" id="pcea:J3359_09855"/>
<protein>
    <recommendedName>
        <fullName evidence="3">RHS repeat-associated core domain-containing protein</fullName>
    </recommendedName>
</protein>
<proteinExistence type="predicted"/>
<gene>
    <name evidence="1" type="ORF">J3359_09855</name>
</gene>
<dbReference type="AlphaFoldDB" id="A0A975H8G8"/>
<dbReference type="InterPro" id="IPR022385">
    <property type="entry name" value="Rhs_assc_core"/>
</dbReference>
<reference evidence="1 2" key="1">
    <citation type="submission" date="2021-03" db="EMBL/GenBank/DDBJ databases">
        <title>Complete genome of Polaribacter_sp.SM13.</title>
        <authorList>
            <person name="Jeong S.W."/>
            <person name="Bae J.W."/>
        </authorList>
    </citation>
    <scope>NUCLEOTIDE SEQUENCE [LARGE SCALE GENOMIC DNA]</scope>
    <source>
        <strain evidence="1 2">SM13</strain>
    </source>
</reference>
<dbReference type="NCBIfam" id="TIGR03696">
    <property type="entry name" value="Rhs_assc_core"/>
    <property type="match status" value="1"/>
</dbReference>
<keyword evidence="2" id="KW-1185">Reference proteome</keyword>
<dbReference type="Gene3D" id="2.180.10.10">
    <property type="entry name" value="RHS repeat-associated core"/>
    <property type="match status" value="1"/>
</dbReference>
<evidence type="ECO:0008006" key="3">
    <source>
        <dbReference type="Google" id="ProtNLM"/>
    </source>
</evidence>
<dbReference type="Proteomes" id="UP000663920">
    <property type="component" value="Chromosome"/>
</dbReference>
<dbReference type="EMBL" id="CP071869">
    <property type="protein sequence ID" value="QTE24482.1"/>
    <property type="molecule type" value="Genomic_DNA"/>
</dbReference>
<accession>A0A975H8G8</accession>